<dbReference type="GO" id="GO:0004176">
    <property type="term" value="F:ATP-dependent peptidase activity"/>
    <property type="evidence" value="ECO:0007669"/>
    <property type="project" value="TreeGrafter"/>
</dbReference>
<dbReference type="Gene3D" id="1.10.8.60">
    <property type="match status" value="1"/>
</dbReference>
<keyword evidence="10 14" id="KW-0067">ATP-binding</keyword>
<evidence type="ECO:0000313" key="17">
    <source>
        <dbReference type="Proteomes" id="UP000327013"/>
    </source>
</evidence>
<keyword evidence="17" id="KW-1185">Reference proteome</keyword>
<dbReference type="InterPro" id="IPR041569">
    <property type="entry name" value="AAA_lid_3"/>
</dbReference>
<keyword evidence="6" id="KW-0645">Protease</keyword>
<dbReference type="SMART" id="SM00382">
    <property type="entry name" value="AAA"/>
    <property type="match status" value="1"/>
</dbReference>
<feature type="domain" description="AAA+ ATPase" evidence="15">
    <location>
        <begin position="389"/>
        <end position="525"/>
    </location>
</feature>
<dbReference type="Proteomes" id="UP000327013">
    <property type="component" value="Chromosome 3"/>
</dbReference>
<name>A0A5N6QZK6_9ROSI</name>
<evidence type="ECO:0000256" key="11">
    <source>
        <dbReference type="ARBA" id="ARBA00022946"/>
    </source>
</evidence>
<keyword evidence="5" id="KW-0934">Plastid</keyword>
<dbReference type="FunFam" id="3.40.50.300:FF:000277">
    <property type="entry name" value="ATP-dependent zinc metalloprotease FtsH"/>
    <property type="match status" value="1"/>
</dbReference>
<dbReference type="InterPro" id="IPR027417">
    <property type="entry name" value="P-loop_NTPase"/>
</dbReference>
<evidence type="ECO:0000256" key="8">
    <source>
        <dbReference type="ARBA" id="ARBA00022741"/>
    </source>
</evidence>
<dbReference type="OrthoDB" id="1413014at2759"/>
<evidence type="ECO:0000313" key="16">
    <source>
        <dbReference type="EMBL" id="KAE8022162.1"/>
    </source>
</evidence>
<dbReference type="FunFam" id="1.10.8.60:FF:000061">
    <property type="entry name" value="Probable inactive ATP-dependent zinc metalloprotease FTSHI 4, chloroplastic"/>
    <property type="match status" value="1"/>
</dbReference>
<organism evidence="16 17">
    <name type="scientific">Carpinus fangiana</name>
    <dbReference type="NCBI Taxonomy" id="176857"/>
    <lineage>
        <taxon>Eukaryota</taxon>
        <taxon>Viridiplantae</taxon>
        <taxon>Streptophyta</taxon>
        <taxon>Embryophyta</taxon>
        <taxon>Tracheophyta</taxon>
        <taxon>Spermatophyta</taxon>
        <taxon>Magnoliopsida</taxon>
        <taxon>eudicotyledons</taxon>
        <taxon>Gunneridae</taxon>
        <taxon>Pentapetalae</taxon>
        <taxon>rosids</taxon>
        <taxon>fabids</taxon>
        <taxon>Fagales</taxon>
        <taxon>Betulaceae</taxon>
        <taxon>Carpinus</taxon>
    </lineage>
</organism>
<evidence type="ECO:0000256" key="10">
    <source>
        <dbReference type="ARBA" id="ARBA00022840"/>
    </source>
</evidence>
<evidence type="ECO:0000256" key="13">
    <source>
        <dbReference type="ARBA" id="ARBA00023136"/>
    </source>
</evidence>
<protein>
    <recommendedName>
        <fullName evidence="15">AAA+ ATPase domain-containing protein</fullName>
    </recommendedName>
</protein>
<keyword evidence="11" id="KW-0809">Transit peptide</keyword>
<keyword evidence="13" id="KW-0472">Membrane</keyword>
<accession>A0A5N6QZK6</accession>
<comment type="similarity">
    <text evidence="3 14">Belongs to the AAA ATPase family.</text>
</comment>
<reference evidence="16 17" key="1">
    <citation type="submission" date="2019-06" db="EMBL/GenBank/DDBJ databases">
        <title>A chromosomal-level reference genome of Carpinus fangiana (Coryloideae, Betulaceae).</title>
        <authorList>
            <person name="Yang X."/>
            <person name="Wang Z."/>
            <person name="Zhang L."/>
            <person name="Hao G."/>
            <person name="Liu J."/>
            <person name="Yang Y."/>
        </authorList>
    </citation>
    <scope>NUCLEOTIDE SEQUENCE [LARGE SCALE GENOMIC DNA]</scope>
    <source>
        <strain evidence="16">Cfa_2016G</strain>
        <tissue evidence="16">Leaf</tissue>
    </source>
</reference>
<sequence>MACFSVICNNGFLISLEKVGVRGGKTKSLARYRGFCCGSSEFSSRGFYNCCKSQIGLSWNNKLSSLISGNSGLGFYNCCNKSQRALSCKNVTEPLRSGNSGDKQTHLGKKENVYVRLRKRFSLRLRPRLRLLSIRLKMVSIRSILNDIGMFLRKNIRRLALATSISIALGASYLFLKLSALPAPRVVPYSDLILSLQDGSVTKVLLEEGSRRIYYNTNLQGTVNTETSQGEPPVINVATENGSCKVATDDGSRTSQALNVSVLKRFSRTRPSNPEWQYSTRKIDHDEKFLLSLMRERGITYSSAPQSVLTLMRSTLITVISLWIPLIPLMWLLYRQLSAANSPAKKRQPNNQMVGFDDVEGVDAAKVELMEIVSCLQGDVNYQKLGAKLPRGVLLVGPPGTGKTLLARAVAGEAGVPFFTVSASEFVELFVGRGAARIRDLFNVARKCAPSIIFIDELDAVGGKRGRSFNDERDQTLNQLLTEMDGFESDMKVVVIAATNRPEALDAALCRPGRFSRKVLVGEPDAEGRKKILAVHLRGVPLEEDKHLICDLVASLTPGFVGADLANIVNEAALLAARRGSETVTMEDVMDAIERAKFGINDKHLRPSTLSKELGKLFPWIPSLVGRNVTRQDGVQGPLGYQTLS</sequence>
<evidence type="ECO:0000256" key="4">
    <source>
        <dbReference type="ARBA" id="ARBA00022528"/>
    </source>
</evidence>
<dbReference type="PANTHER" id="PTHR23076:SF110">
    <property type="entry name" value="INACTIVE ATP-DEPENDENT ZINC METALLOPROTEASE FTSHI 3, CHLOROPLASTIC-RELATED"/>
    <property type="match status" value="1"/>
</dbReference>
<dbReference type="CDD" id="cd19501">
    <property type="entry name" value="RecA-like_FtsH"/>
    <property type="match status" value="1"/>
</dbReference>
<dbReference type="AlphaFoldDB" id="A0A5N6QZK6"/>
<keyword evidence="7" id="KW-0812">Transmembrane</keyword>
<evidence type="ECO:0000256" key="6">
    <source>
        <dbReference type="ARBA" id="ARBA00022670"/>
    </source>
</evidence>
<evidence type="ECO:0000256" key="5">
    <source>
        <dbReference type="ARBA" id="ARBA00022640"/>
    </source>
</evidence>
<evidence type="ECO:0000259" key="15">
    <source>
        <dbReference type="SMART" id="SM00382"/>
    </source>
</evidence>
<dbReference type="PROSITE" id="PS00674">
    <property type="entry name" value="AAA"/>
    <property type="match status" value="1"/>
</dbReference>
<dbReference type="GO" id="GO:0006508">
    <property type="term" value="P:proteolysis"/>
    <property type="evidence" value="ECO:0007669"/>
    <property type="project" value="UniProtKB-KW"/>
</dbReference>
<evidence type="ECO:0000256" key="3">
    <source>
        <dbReference type="ARBA" id="ARBA00006914"/>
    </source>
</evidence>
<evidence type="ECO:0000256" key="12">
    <source>
        <dbReference type="ARBA" id="ARBA00022989"/>
    </source>
</evidence>
<evidence type="ECO:0000256" key="1">
    <source>
        <dbReference type="ARBA" id="ARBA00004141"/>
    </source>
</evidence>
<dbReference type="GO" id="GO:0005524">
    <property type="term" value="F:ATP binding"/>
    <property type="evidence" value="ECO:0007669"/>
    <property type="project" value="UniProtKB-KW"/>
</dbReference>
<keyword evidence="9" id="KW-0378">Hydrolase</keyword>
<evidence type="ECO:0000256" key="14">
    <source>
        <dbReference type="RuleBase" id="RU003651"/>
    </source>
</evidence>
<dbReference type="EMBL" id="CM017323">
    <property type="protein sequence ID" value="KAE8022163.1"/>
    <property type="molecule type" value="Genomic_DNA"/>
</dbReference>
<gene>
    <name evidence="16" type="ORF">FH972_007990</name>
</gene>
<comment type="subcellular location">
    <subcellularLocation>
        <location evidence="1">Membrane</location>
        <topology evidence="1">Multi-pass membrane protein</topology>
    </subcellularLocation>
    <subcellularLocation>
        <location evidence="2">Plastid</location>
        <location evidence="2">Chloroplast</location>
    </subcellularLocation>
</comment>
<dbReference type="InterPro" id="IPR003593">
    <property type="entry name" value="AAA+_ATPase"/>
</dbReference>
<dbReference type="InterPro" id="IPR003959">
    <property type="entry name" value="ATPase_AAA_core"/>
</dbReference>
<dbReference type="Pfam" id="PF00004">
    <property type="entry name" value="AAA"/>
    <property type="match status" value="1"/>
</dbReference>
<dbReference type="EMBL" id="CM017323">
    <property type="protein sequence ID" value="KAE8022164.1"/>
    <property type="molecule type" value="Genomic_DNA"/>
</dbReference>
<evidence type="ECO:0000256" key="9">
    <source>
        <dbReference type="ARBA" id="ARBA00022801"/>
    </source>
</evidence>
<proteinExistence type="inferred from homology"/>
<dbReference type="InterPro" id="IPR003960">
    <property type="entry name" value="ATPase_AAA_CS"/>
</dbReference>
<dbReference type="SUPFAM" id="SSF52540">
    <property type="entry name" value="P-loop containing nucleoside triphosphate hydrolases"/>
    <property type="match status" value="1"/>
</dbReference>
<keyword evidence="4" id="KW-0150">Chloroplast</keyword>
<evidence type="ECO:0000256" key="7">
    <source>
        <dbReference type="ARBA" id="ARBA00022692"/>
    </source>
</evidence>
<dbReference type="GO" id="GO:0016887">
    <property type="term" value="F:ATP hydrolysis activity"/>
    <property type="evidence" value="ECO:0007669"/>
    <property type="project" value="InterPro"/>
</dbReference>
<dbReference type="Pfam" id="PF17862">
    <property type="entry name" value="AAA_lid_3"/>
    <property type="match status" value="1"/>
</dbReference>
<dbReference type="Gene3D" id="3.40.50.300">
    <property type="entry name" value="P-loop containing nucleotide triphosphate hydrolases"/>
    <property type="match status" value="1"/>
</dbReference>
<keyword evidence="12" id="KW-1133">Transmembrane helix</keyword>
<dbReference type="GO" id="GO:0009535">
    <property type="term" value="C:chloroplast thylakoid membrane"/>
    <property type="evidence" value="ECO:0007669"/>
    <property type="project" value="TreeGrafter"/>
</dbReference>
<keyword evidence="8 14" id="KW-0547">Nucleotide-binding</keyword>
<dbReference type="PANTHER" id="PTHR23076">
    <property type="entry name" value="METALLOPROTEASE M41 FTSH"/>
    <property type="match status" value="1"/>
</dbReference>
<dbReference type="EMBL" id="CM017323">
    <property type="protein sequence ID" value="KAE8022162.1"/>
    <property type="molecule type" value="Genomic_DNA"/>
</dbReference>
<evidence type="ECO:0000256" key="2">
    <source>
        <dbReference type="ARBA" id="ARBA00004229"/>
    </source>
</evidence>